<feature type="transmembrane region" description="Helical" evidence="6">
    <location>
        <begin position="117"/>
        <end position="142"/>
    </location>
</feature>
<evidence type="ECO:0000313" key="8">
    <source>
        <dbReference type="Proteomes" id="UP001148018"/>
    </source>
</evidence>
<reference evidence="7" key="1">
    <citation type="submission" date="2022-07" db="EMBL/GenBank/DDBJ databases">
        <title>Chromosome-level genome of Muraenolepis orangiensis.</title>
        <authorList>
            <person name="Kim J."/>
        </authorList>
    </citation>
    <scope>NUCLEOTIDE SEQUENCE</scope>
    <source>
        <strain evidence="7">KU_S4_2022</strain>
        <tissue evidence="7">Muscle</tissue>
    </source>
</reference>
<protein>
    <submittedName>
        <fullName evidence="7">Uncharacterized protein</fullName>
    </submittedName>
</protein>
<evidence type="ECO:0000256" key="6">
    <source>
        <dbReference type="SAM" id="Phobius"/>
    </source>
</evidence>
<dbReference type="EMBL" id="JANIIK010000109">
    <property type="protein sequence ID" value="KAJ3598197.1"/>
    <property type="molecule type" value="Genomic_DNA"/>
</dbReference>
<dbReference type="InterPro" id="IPR030417">
    <property type="entry name" value="MS4A"/>
</dbReference>
<organism evidence="7 8">
    <name type="scientific">Muraenolepis orangiensis</name>
    <name type="common">Patagonian moray cod</name>
    <dbReference type="NCBI Taxonomy" id="630683"/>
    <lineage>
        <taxon>Eukaryota</taxon>
        <taxon>Metazoa</taxon>
        <taxon>Chordata</taxon>
        <taxon>Craniata</taxon>
        <taxon>Vertebrata</taxon>
        <taxon>Euteleostomi</taxon>
        <taxon>Actinopterygii</taxon>
        <taxon>Neopterygii</taxon>
        <taxon>Teleostei</taxon>
        <taxon>Neoteleostei</taxon>
        <taxon>Acanthomorphata</taxon>
        <taxon>Zeiogadaria</taxon>
        <taxon>Gadariae</taxon>
        <taxon>Gadiformes</taxon>
        <taxon>Muraenolepidoidei</taxon>
        <taxon>Muraenolepididae</taxon>
        <taxon>Muraenolepis</taxon>
    </lineage>
</organism>
<feature type="transmembrane region" description="Helical" evidence="6">
    <location>
        <begin position="309"/>
        <end position="328"/>
    </location>
</feature>
<evidence type="ECO:0000256" key="1">
    <source>
        <dbReference type="ARBA" id="ARBA00004141"/>
    </source>
</evidence>
<dbReference type="Pfam" id="PF04103">
    <property type="entry name" value="CD20"/>
    <property type="match status" value="2"/>
</dbReference>
<dbReference type="OrthoDB" id="10071849at2759"/>
<feature type="transmembrane region" description="Helical" evidence="6">
    <location>
        <begin position="423"/>
        <end position="447"/>
    </location>
</feature>
<keyword evidence="5 6" id="KW-0472">Membrane</keyword>
<feature type="transmembrane region" description="Helical" evidence="6">
    <location>
        <begin position="55"/>
        <end position="72"/>
    </location>
</feature>
<comment type="caution">
    <text evidence="7">The sequence shown here is derived from an EMBL/GenBank/DDBJ whole genome shotgun (WGS) entry which is preliminary data.</text>
</comment>
<dbReference type="InterPro" id="IPR007237">
    <property type="entry name" value="CD20-like"/>
</dbReference>
<dbReference type="GO" id="GO:0016020">
    <property type="term" value="C:membrane"/>
    <property type="evidence" value="ECO:0007669"/>
    <property type="project" value="UniProtKB-SubCell"/>
</dbReference>
<evidence type="ECO:0000256" key="3">
    <source>
        <dbReference type="ARBA" id="ARBA00022692"/>
    </source>
</evidence>
<accession>A0A9Q0IF79</accession>
<keyword evidence="3 6" id="KW-0812">Transmembrane</keyword>
<feature type="transmembrane region" description="Helical" evidence="6">
    <location>
        <begin position="92"/>
        <end position="110"/>
    </location>
</feature>
<keyword evidence="8" id="KW-1185">Reference proteome</keyword>
<evidence type="ECO:0000256" key="5">
    <source>
        <dbReference type="ARBA" id="ARBA00023136"/>
    </source>
</evidence>
<feature type="transmembrane region" description="Helical" evidence="6">
    <location>
        <begin position="340"/>
        <end position="359"/>
    </location>
</feature>
<gene>
    <name evidence="7" type="ORF">NHX12_001708</name>
</gene>
<dbReference type="AlphaFoldDB" id="A0A9Q0IF79"/>
<evidence type="ECO:0000313" key="7">
    <source>
        <dbReference type="EMBL" id="KAJ3598197.1"/>
    </source>
</evidence>
<dbReference type="PANTHER" id="PTHR23320">
    <property type="entry name" value="MEMBRANE-SPANNING 4-DOMAINS SUBFAMILY A MS4A -RELATED"/>
    <property type="match status" value="1"/>
</dbReference>
<dbReference type="Proteomes" id="UP001148018">
    <property type="component" value="Unassembled WGS sequence"/>
</dbReference>
<dbReference type="PANTHER" id="PTHR23320:SF125">
    <property type="entry name" value="TRANSMEMBRANE PROTEIN 176L.1-RELATED"/>
    <property type="match status" value="1"/>
</dbReference>
<proteinExistence type="inferred from homology"/>
<comment type="subcellular location">
    <subcellularLocation>
        <location evidence="1">Membrane</location>
        <topology evidence="1">Multi-pass membrane protein</topology>
    </subcellularLocation>
</comment>
<feature type="transmembrane region" description="Helical" evidence="6">
    <location>
        <begin position="184"/>
        <end position="215"/>
    </location>
</feature>
<sequence>MSVSMTKSGGVTVLTLTSDTGSACPPLCQILQALCYSPVCCSVSQKLRSIMGTSHSALGTLEVMVGLMNLGLGTVLDSNWLASSFTMNYNEHPYWLGTMFILFGILCILSEKFPSPCLVVCSVSSHLAGVVLSIAGVVLYSINVCGMSLGWMCEGVNRDYDWDPATPTPPSEADMQRCLEGERIIWAVLTGVNGVLIILSVLQLCVSISCVVLGIRAVRKSFKKENQHVRNYGERLARVVPSGPPRMVPSGPPRMVPSGPPRMVPPGPPRLVPPGPPRMTIQILVGLVTVGLGPGRTSTGPGDFTQLGAAYWLGAVFLVAGILCILSGDYPTTGLLGSTVFMSISGAILAITGIVLYAIDLNHSSLTWMCSAPAHRERYAVLSHRGDAALSVEMRRAILNHQIDDECSTVAHIAEGLLSMMDILLIILTVLQLCVSISTTILGIQALTRPRDHDQIS</sequence>
<evidence type="ECO:0000256" key="4">
    <source>
        <dbReference type="ARBA" id="ARBA00022989"/>
    </source>
</evidence>
<keyword evidence="4 6" id="KW-1133">Transmembrane helix</keyword>
<evidence type="ECO:0000256" key="2">
    <source>
        <dbReference type="ARBA" id="ARBA00009565"/>
    </source>
</evidence>
<name>A0A9Q0IF79_9TELE</name>
<comment type="similarity">
    <text evidence="2">Belongs to the MS4A family.</text>
</comment>